<sequence length="76" mass="8607">MKKTMKMGVIFLVIFTLLSFCKNEQKQDLQDILGILLLKQNSQSEGESLGLTIAFSTRFKKPDGEILSVMNGQKHF</sequence>
<dbReference type="Proteomes" id="UP000012117">
    <property type="component" value="Unassembled WGS sequence"/>
</dbReference>
<accession>M7ACJ9</accession>
<dbReference type="BioCyc" id="LINT1193029:G11R4-3798-MONOMER"/>
<name>M7ACJ9_LEPIR</name>
<dbReference type="EMBL" id="AKWN02000120">
    <property type="protein sequence ID" value="EMP08519.1"/>
    <property type="molecule type" value="Genomic_DNA"/>
</dbReference>
<reference evidence="1 2" key="1">
    <citation type="submission" date="2013-01" db="EMBL/GenBank/DDBJ databases">
        <authorList>
            <person name="Harkins D.M."/>
            <person name="Durkin A.S."/>
            <person name="Brinkac L.M."/>
            <person name="Haft D.H."/>
            <person name="Selengut J.D."/>
            <person name="Sanka R."/>
            <person name="DePew J."/>
            <person name="Purushe J."/>
            <person name="Picardeau M."/>
            <person name="Werts C."/>
            <person name="Goarant C."/>
            <person name="Vinetz J.M."/>
            <person name="Sutton G.G."/>
            <person name="Nierman W.C."/>
            <person name="Fouts D.E."/>
        </authorList>
    </citation>
    <scope>NUCLEOTIDE SEQUENCE [LARGE SCALE GENOMIC DNA]</scope>
    <source>
        <strain evidence="1 2">200701872</strain>
    </source>
</reference>
<evidence type="ECO:0000313" key="2">
    <source>
        <dbReference type="Proteomes" id="UP000012117"/>
    </source>
</evidence>
<protein>
    <submittedName>
        <fullName evidence="1">Uncharacterized protein</fullName>
    </submittedName>
</protein>
<evidence type="ECO:0000313" key="1">
    <source>
        <dbReference type="EMBL" id="EMP08519.1"/>
    </source>
</evidence>
<comment type="caution">
    <text evidence="1">The sequence shown here is derived from an EMBL/GenBank/DDBJ whole genome shotgun (WGS) entry which is preliminary data.</text>
</comment>
<proteinExistence type="predicted"/>
<dbReference type="AlphaFoldDB" id="M7ACJ9"/>
<organism evidence="1 2">
    <name type="scientific">Leptospira interrogans serovar Pyrogenes str. 200701872</name>
    <dbReference type="NCBI Taxonomy" id="1193029"/>
    <lineage>
        <taxon>Bacteria</taxon>
        <taxon>Pseudomonadati</taxon>
        <taxon>Spirochaetota</taxon>
        <taxon>Spirochaetia</taxon>
        <taxon>Leptospirales</taxon>
        <taxon>Leptospiraceae</taxon>
        <taxon>Leptospira</taxon>
    </lineage>
</organism>
<gene>
    <name evidence="1" type="ORF">LEP1GSC124_2291</name>
</gene>